<comment type="pathway">
    <text evidence="1">Cell wall biogenesis; cell wall polysaccharide biosynthesis.</text>
</comment>
<evidence type="ECO:0000256" key="3">
    <source>
        <dbReference type="ARBA" id="ARBA00022676"/>
    </source>
</evidence>
<dbReference type="PANTHER" id="PTHR43179:SF12">
    <property type="entry name" value="GALACTOFURANOSYLTRANSFERASE GLFT2"/>
    <property type="match status" value="1"/>
</dbReference>
<keyword evidence="4 7" id="KW-0808">Transferase</keyword>
<evidence type="ECO:0000259" key="6">
    <source>
        <dbReference type="Pfam" id="PF19320"/>
    </source>
</evidence>
<dbReference type="Pfam" id="PF17994">
    <property type="entry name" value="Glft2_N"/>
    <property type="match status" value="1"/>
</dbReference>
<evidence type="ECO:0000256" key="1">
    <source>
        <dbReference type="ARBA" id="ARBA00004776"/>
    </source>
</evidence>
<protein>
    <submittedName>
        <fullName evidence="7">Bifunctional beta-1,5/1,6-galactofuranosyltransferase GlfT2 in cell wall galactan polymerization</fullName>
        <ecNumber evidence="7">2.4.1.288</ecNumber>
    </submittedName>
</protein>
<dbReference type="Pfam" id="PF19320">
    <property type="entry name" value="GlfT2_domain3"/>
    <property type="match status" value="1"/>
</dbReference>
<dbReference type="InterPro" id="IPR040492">
    <property type="entry name" value="GlfT2_N"/>
</dbReference>
<name>A0A6J4IVJ6_9PSEU</name>
<keyword evidence="3 7" id="KW-0328">Glycosyltransferase</keyword>
<dbReference type="PANTHER" id="PTHR43179">
    <property type="entry name" value="RHAMNOSYLTRANSFERASE WBBL"/>
    <property type="match status" value="1"/>
</dbReference>
<accession>A0A6J4IVJ6</accession>
<comment type="similarity">
    <text evidence="2">Belongs to the glycosyltransferase 2 family.</text>
</comment>
<evidence type="ECO:0000256" key="2">
    <source>
        <dbReference type="ARBA" id="ARBA00006739"/>
    </source>
</evidence>
<dbReference type="Pfam" id="PF13641">
    <property type="entry name" value="Glyco_tranf_2_3"/>
    <property type="match status" value="1"/>
</dbReference>
<proteinExistence type="inferred from homology"/>
<dbReference type="InterPro" id="IPR045699">
    <property type="entry name" value="GlfT2_C"/>
</dbReference>
<reference evidence="7" key="1">
    <citation type="submission" date="2020-02" db="EMBL/GenBank/DDBJ databases">
        <authorList>
            <person name="Meier V. D."/>
        </authorList>
    </citation>
    <scope>NUCLEOTIDE SEQUENCE</scope>
    <source>
        <strain evidence="7">AVDCRST_MAG54</strain>
    </source>
</reference>
<evidence type="ECO:0000259" key="5">
    <source>
        <dbReference type="Pfam" id="PF17994"/>
    </source>
</evidence>
<dbReference type="EC" id="2.4.1.288" evidence="7"/>
<gene>
    <name evidence="7" type="ORF">AVDCRST_MAG54-2435</name>
</gene>
<evidence type="ECO:0000313" key="7">
    <source>
        <dbReference type="EMBL" id="CAA9260009.1"/>
    </source>
</evidence>
<dbReference type="Gene3D" id="3.90.550.60">
    <property type="match status" value="1"/>
</dbReference>
<evidence type="ECO:0000256" key="4">
    <source>
        <dbReference type="ARBA" id="ARBA00022679"/>
    </source>
</evidence>
<feature type="domain" description="Galactofuranosyltransferase-2 C-terminal" evidence="6">
    <location>
        <begin position="480"/>
        <end position="677"/>
    </location>
</feature>
<organism evidence="7">
    <name type="scientific">uncultured Actinomycetospora sp</name>
    <dbReference type="NCBI Taxonomy" id="1135996"/>
    <lineage>
        <taxon>Bacteria</taxon>
        <taxon>Bacillati</taxon>
        <taxon>Actinomycetota</taxon>
        <taxon>Actinomycetes</taxon>
        <taxon>Pseudonocardiales</taxon>
        <taxon>Pseudonocardiaceae</taxon>
        <taxon>Actinomycetospora</taxon>
        <taxon>environmental samples</taxon>
    </lineage>
</organism>
<feature type="domain" description="Galactofuranosyltransferase GlfT2 N-terminal" evidence="5">
    <location>
        <begin position="73"/>
        <end position="205"/>
    </location>
</feature>
<sequence length="680" mass="75038">MTSTVDSTRGRGAGGTVAMTARPAGTALLQRVILPRPADPTSVRALYLDEGTATSVTTTAPTAHRPGTFDDTADEYVMHVRRSGTRVAEVTSRTSVRLPERSEVSFAAYFNAFPAAYWRRWSVLTEVALRLRVRGRGRVDVYRSTARGVAAHLAGELVGEAGDGAEQEVVVPVALTPFGDGGWIWFDLSSEGGSLELLSGGWYADRAAPGRAAVAVGMPTFNRPSDCVATLAALGEDPLVREALTAVIIPDQGSSKVRDQPGFDEAAEALGERLRVIDQPNLGGSGGYARIMYEALETTDCEQILFMDDDVVLEPDSVLRALAFSRFAREPMLVGGQMLSLQARSHLHAMGEVVDRGTFFWQIAPHTEDDHDFAVDSLRETLWMHRRVDVDYNAWWMCLIPRVVAERIGLPLPLFIKWDDCEYGLRAGSHGVPTATVPGVAIWHMSFVEKDDSSDWQAYFHVRNRLVVAALHGPGNPRAMLADSLKRTLRHLFLLEYSTIALHHMAMRDFLSGPKALFGALPTALGAVRATRAEFPDGTVHRDAGDLPRPQIGARESQLWPKPPAGRLAQVTALARGLAHQVRPVDPHAHERPQRDVPAEHGQWFLLSRLDGATVTTSDGSGVTFRKRDREMFWAMLRESVALHAEVGRAWTAMRRRYQDDMGELVSRSAWRQQVFDRFR</sequence>
<dbReference type="InterPro" id="IPR029044">
    <property type="entry name" value="Nucleotide-diphossugar_trans"/>
</dbReference>
<dbReference type="SUPFAM" id="SSF53448">
    <property type="entry name" value="Nucleotide-diphospho-sugar transferases"/>
    <property type="match status" value="1"/>
</dbReference>
<dbReference type="GO" id="GO:0016757">
    <property type="term" value="F:glycosyltransferase activity"/>
    <property type="evidence" value="ECO:0007669"/>
    <property type="project" value="UniProtKB-KW"/>
</dbReference>
<dbReference type="AlphaFoldDB" id="A0A6J4IVJ6"/>
<dbReference type="EMBL" id="CADCTH010000312">
    <property type="protein sequence ID" value="CAA9260009.1"/>
    <property type="molecule type" value="Genomic_DNA"/>
</dbReference>